<feature type="region of interest" description="Disordered" evidence="6">
    <location>
        <begin position="1"/>
        <end position="48"/>
    </location>
</feature>
<gene>
    <name evidence="8" type="ORF">WJX73_010157</name>
</gene>
<dbReference type="GO" id="GO:0030490">
    <property type="term" value="P:maturation of SSU-rRNA"/>
    <property type="evidence" value="ECO:0007669"/>
    <property type="project" value="TreeGrafter"/>
</dbReference>
<evidence type="ECO:0000256" key="5">
    <source>
        <dbReference type="ARBA" id="ARBA00022691"/>
    </source>
</evidence>
<dbReference type="PANTHER" id="PTHR20426:SF0">
    <property type="entry name" value="18S RRNA AMINOCARBOXYPROPYLTRANSFERASE"/>
    <property type="match status" value="1"/>
</dbReference>
<feature type="compositionally biased region" description="Basic residues" evidence="6">
    <location>
        <begin position="1"/>
        <end position="13"/>
    </location>
</feature>
<evidence type="ECO:0000256" key="6">
    <source>
        <dbReference type="SAM" id="MobiDB-lite"/>
    </source>
</evidence>
<dbReference type="Proteomes" id="UP001465755">
    <property type="component" value="Unassembled WGS sequence"/>
</dbReference>
<feature type="compositionally biased region" description="Acidic residues" evidence="6">
    <location>
        <begin position="37"/>
        <end position="46"/>
    </location>
</feature>
<keyword evidence="3" id="KW-0698">rRNA processing</keyword>
<reference evidence="8 9" key="1">
    <citation type="journal article" date="2024" name="Nat. Commun.">
        <title>Phylogenomics reveals the evolutionary origins of lichenization in chlorophyte algae.</title>
        <authorList>
            <person name="Puginier C."/>
            <person name="Libourel C."/>
            <person name="Otte J."/>
            <person name="Skaloud P."/>
            <person name="Haon M."/>
            <person name="Grisel S."/>
            <person name="Petersen M."/>
            <person name="Berrin J.G."/>
            <person name="Delaux P.M."/>
            <person name="Dal Grande F."/>
            <person name="Keller J."/>
        </authorList>
    </citation>
    <scope>NUCLEOTIDE SEQUENCE [LARGE SCALE GENOMIC DNA]</scope>
    <source>
        <strain evidence="8 9">SAG 2036</strain>
    </source>
</reference>
<evidence type="ECO:0000313" key="8">
    <source>
        <dbReference type="EMBL" id="KAK9805462.1"/>
    </source>
</evidence>
<sequence>MPRNSRGRGHRQHDRASHAILDPYEGGSGQAQVLHDTDEDEQDDAPEGASAAAHLPFRFAMELISSKGLAVVDCSWNRIDEVPFGRIKGAAPRLLPWLLAANPVNYGKPCKLSCAEALAAALYICGFAAEATTLMSCFKWGHSFVSLNEELLQRYAACNTGQEIVSVQMDFLEHLRQEPAPKVDSGQGSYLSAADLPPSESDEESDE</sequence>
<dbReference type="AlphaFoldDB" id="A0AAW1PA01"/>
<evidence type="ECO:0000259" key="7">
    <source>
        <dbReference type="Pfam" id="PF04034"/>
    </source>
</evidence>
<evidence type="ECO:0000313" key="9">
    <source>
        <dbReference type="Proteomes" id="UP001465755"/>
    </source>
</evidence>
<dbReference type="PANTHER" id="PTHR20426">
    <property type="entry name" value="RIBOSOME BIOGENESIS PROTEIN TSR3 HOMOLOG"/>
    <property type="match status" value="1"/>
</dbReference>
<accession>A0AAW1PA01</accession>
<dbReference type="InterPro" id="IPR007177">
    <property type="entry name" value="Tsr3_C"/>
</dbReference>
<name>A0AAW1PA01_9CHLO</name>
<keyword evidence="2" id="KW-0690">Ribosome biogenesis</keyword>
<evidence type="ECO:0000256" key="2">
    <source>
        <dbReference type="ARBA" id="ARBA00022517"/>
    </source>
</evidence>
<dbReference type="EMBL" id="JALJOQ010000043">
    <property type="protein sequence ID" value="KAK9805462.1"/>
    <property type="molecule type" value="Genomic_DNA"/>
</dbReference>
<organism evidence="8 9">
    <name type="scientific">Symbiochloris irregularis</name>
    <dbReference type="NCBI Taxonomy" id="706552"/>
    <lineage>
        <taxon>Eukaryota</taxon>
        <taxon>Viridiplantae</taxon>
        <taxon>Chlorophyta</taxon>
        <taxon>core chlorophytes</taxon>
        <taxon>Trebouxiophyceae</taxon>
        <taxon>Trebouxiales</taxon>
        <taxon>Trebouxiaceae</taxon>
        <taxon>Symbiochloris</taxon>
    </lineage>
</organism>
<keyword evidence="5" id="KW-0949">S-adenosyl-L-methionine</keyword>
<comment type="caution">
    <text evidence="8">The sequence shown here is derived from an EMBL/GenBank/DDBJ whole genome shotgun (WGS) entry which is preliminary data.</text>
</comment>
<keyword evidence="4" id="KW-0808">Transferase</keyword>
<feature type="region of interest" description="Disordered" evidence="6">
    <location>
        <begin position="180"/>
        <end position="207"/>
    </location>
</feature>
<proteinExistence type="predicted"/>
<keyword evidence="9" id="KW-1185">Reference proteome</keyword>
<protein>
    <recommendedName>
        <fullName evidence="7">16S/18S rRNA aminocarboxypropyltransferase Tsr3 C-terminal domain-containing protein</fullName>
    </recommendedName>
</protein>
<dbReference type="GO" id="GO:0106388">
    <property type="term" value="F:rRNA small subunit aminocarboxypropyltransferase activity"/>
    <property type="evidence" value="ECO:0007669"/>
    <property type="project" value="InterPro"/>
</dbReference>
<dbReference type="Pfam" id="PF04034">
    <property type="entry name" value="Ribo_biogen_C"/>
    <property type="match status" value="1"/>
</dbReference>
<evidence type="ECO:0000256" key="3">
    <source>
        <dbReference type="ARBA" id="ARBA00022552"/>
    </source>
</evidence>
<feature type="domain" description="16S/18S rRNA aminocarboxypropyltransferase Tsr3 C-terminal" evidence="7">
    <location>
        <begin position="62"/>
        <end position="171"/>
    </location>
</feature>
<keyword evidence="1" id="KW-0963">Cytoplasm</keyword>
<dbReference type="InterPro" id="IPR022968">
    <property type="entry name" value="Tsr3-like"/>
</dbReference>
<evidence type="ECO:0000256" key="4">
    <source>
        <dbReference type="ARBA" id="ARBA00022679"/>
    </source>
</evidence>
<evidence type="ECO:0000256" key="1">
    <source>
        <dbReference type="ARBA" id="ARBA00022490"/>
    </source>
</evidence>